<sequence>MTLNREELIHPIFYLLFICAPIFGLTFDFLENLSENLLLLFLIINLFHLTHSVKLKGNEIISGIYMFPFGFIKIKKRLKLQDVKELVLHQNEKKYQEIRAVSSDNFIIIKTIANRIPAEEELEKIKIKIKSQKEIIQSFN</sequence>
<evidence type="ECO:0000313" key="2">
    <source>
        <dbReference type="EMBL" id="MBB4802976.1"/>
    </source>
</evidence>
<proteinExistence type="predicted"/>
<evidence type="ECO:0000313" key="3">
    <source>
        <dbReference type="Proteomes" id="UP000561681"/>
    </source>
</evidence>
<evidence type="ECO:0000256" key="1">
    <source>
        <dbReference type="SAM" id="Phobius"/>
    </source>
</evidence>
<dbReference type="EMBL" id="JACHLD010000004">
    <property type="protein sequence ID" value="MBB4802976.1"/>
    <property type="molecule type" value="Genomic_DNA"/>
</dbReference>
<dbReference type="RefSeq" id="WP_184163643.1">
    <property type="nucleotide sequence ID" value="NZ_JACHLD010000004.1"/>
</dbReference>
<feature type="transmembrane region" description="Helical" evidence="1">
    <location>
        <begin position="12"/>
        <end position="30"/>
    </location>
</feature>
<protein>
    <submittedName>
        <fullName evidence="2">Uncharacterized protein</fullName>
    </submittedName>
</protein>
<comment type="caution">
    <text evidence="2">The sequence shown here is derived from an EMBL/GenBank/DDBJ whole genome shotgun (WGS) entry which is preliminary data.</text>
</comment>
<dbReference type="Proteomes" id="UP000561681">
    <property type="component" value="Unassembled WGS sequence"/>
</dbReference>
<accession>A0A7W7IYJ8</accession>
<name>A0A7W7IYJ8_9FLAO</name>
<organism evidence="2 3">
    <name type="scientific">Flavobacterium nitrogenifigens</name>
    <dbReference type="NCBI Taxonomy" id="1617283"/>
    <lineage>
        <taxon>Bacteria</taxon>
        <taxon>Pseudomonadati</taxon>
        <taxon>Bacteroidota</taxon>
        <taxon>Flavobacteriia</taxon>
        <taxon>Flavobacteriales</taxon>
        <taxon>Flavobacteriaceae</taxon>
        <taxon>Flavobacterium</taxon>
    </lineage>
</organism>
<keyword evidence="3" id="KW-1185">Reference proteome</keyword>
<keyword evidence="1" id="KW-0812">Transmembrane</keyword>
<keyword evidence="1" id="KW-0472">Membrane</keyword>
<dbReference type="AlphaFoldDB" id="A0A7W7IYJ8"/>
<reference evidence="2 3" key="1">
    <citation type="submission" date="2020-08" db="EMBL/GenBank/DDBJ databases">
        <title>Functional genomics of gut bacteria from endangered species of beetles.</title>
        <authorList>
            <person name="Carlos-Shanley C."/>
        </authorList>
    </citation>
    <scope>NUCLEOTIDE SEQUENCE [LARGE SCALE GENOMIC DNA]</scope>
    <source>
        <strain evidence="2 3">S00142</strain>
    </source>
</reference>
<gene>
    <name evidence="2" type="ORF">HNP37_003051</name>
</gene>
<keyword evidence="1" id="KW-1133">Transmembrane helix</keyword>